<evidence type="ECO:0000256" key="1">
    <source>
        <dbReference type="ARBA" id="ARBA00004430"/>
    </source>
</evidence>
<dbReference type="GO" id="GO:0031514">
    <property type="term" value="C:motile cilium"/>
    <property type="evidence" value="ECO:0007669"/>
    <property type="project" value="UniProtKB-ARBA"/>
</dbReference>
<dbReference type="Pfam" id="PF17857">
    <property type="entry name" value="AAA_lid_1"/>
    <property type="match status" value="1"/>
</dbReference>
<comment type="similarity">
    <text evidence="2">Belongs to the dynein heavy chain family.</text>
</comment>
<dbReference type="Gene3D" id="1.10.8.1220">
    <property type="match status" value="1"/>
</dbReference>
<feature type="coiled-coil region" evidence="14">
    <location>
        <begin position="2038"/>
        <end position="2072"/>
    </location>
</feature>
<dbReference type="Gene3D" id="1.20.140.100">
    <property type="entry name" value="Dynein heavy chain, N-terminal domain 2"/>
    <property type="match status" value="1"/>
</dbReference>
<accession>A0A8D9ANP7</accession>
<dbReference type="Gene3D" id="6.10.140.1060">
    <property type="match status" value="1"/>
</dbReference>
<dbReference type="Gene3D" id="3.10.490.20">
    <property type="match status" value="1"/>
</dbReference>
<dbReference type="FunFam" id="3.40.50.300:FF:000153">
    <property type="entry name" value="Dynein axonemal heavy chain 1"/>
    <property type="match status" value="1"/>
</dbReference>
<sequence length="3227" mass="366482">MNLSHFEHQCLEIISAAIKELNIENAIQDIVTTWTRDMILPTVVHVTVNCSIKNDVDSDDEDQTSSSSDVWKPLVDKSEEEEEHAYQLGDVTPMLVILEDCCTKLKTMTGSVHIAPFLSQVHKWETELSLVYEVLTLWIQVQRKWLYLEGIFLGLGDIRNKLPEEAQKFDTINQDFLQLMLDTHSKPLAIDQCLVAGRLTHLESLRDGLETCEKSLQEYLQEKRNVFYRFYFISDEELLAILGSRTPLVIQEYVLKMFDNVQSLLIVETLTPNIYSLSGMISCEGELMSFRTAHLTSGEIEVWMTVVLEEMVASNRYATKKAIHDYGQQDGRSRTDWLLGNIGPTVLAAAAVWWTAEVENVFRKISAGNDGAMIQYLATLNDQLDDLVDKVRGNLSKNDRKKLNTTLVLDVHARDVIDNFVREGIVNAEDYHWDSQLRYYWKKSHEQWHDSLIIVQCSGSFEHGYEYMGLNSRLVITPLTDRIYLTLTQALTMRLGGVLAGPAGTGKTETIKDLAKALGLFCLVTSCGEGMDSARFGKILSGLAQSGVWGCFDEFNRLDVSHLSVISTQLLTVRTALLSTAAHFKFEGANIVLNHKVGVFITLRPGFNGTNTELPASLKALFRPGVCSLPDTELICQVMLFSEGFLEASDLARKMSTLYKLSQSVLSKQCHYDFGLRAIKSVLITAGQLKRESPQLKEGIVLMRTLRDVNMPQLVSEDITLFLGLMKDLFPRAECARVSYPELTTTLESILKENNFEIVPAQVFKTVHLYETMLTRHSVMLVGPTGGGKSVIIDTLMKTRTFMGFPSRVFTLNPKAVSVTELYGMFNPVTQDWCDGLLANIFRSVNRPPVPLHKPLDPGNRPLSLTSNVERALVPDSIKPGSINRPQESPAFEKRPVEPDYQKRESPVPDSVNRSLDPVSNERAYILFDGDVDEAWIENLNSVMDDNKMLTLGNGERIRLQPHCQLLFEVGDLQYASPGTVSRAGIIFVDPHELGYRPFWNKWVNMRLKPEDEELRDRMQALFDKYVPSSLKLISEGIPPSTRMGSESLGTPPLKTVIPQTPLNMIVQLCQMLDASLSPQFPSYPKMSPDKLEAVFILCVYSSLGASLIAESQLLFDDHVKGLTGFEPALENEDQFVRFDQIPSMKRSWFDYTLEQGSGWVPWSQRVKSYEHYRDMEFGNIVVPTVDSTRLTWILGLMNEMKRPCLVVGDTGTSKTATMMDFLRSLSPDTYSQLHVNFSALTSSMSMQRNLELVVEKKTRDVYGPPAGKKLVLFIDDLNLPQVDMYGTQQPIAFLKLLFEKDGLYGRDKNLSWKNIQETGYLCTMGSPGGGRNQVDPRFISLFCLFSMTPPSHSTLCRIFTSILSGHTSDFEPDIRDSVLVIVQITLDLLKLVTTHLPPTPSKFHYTFSVRDLSRITQGLLYTRPVIFKTKEMFIRAWRNEFTRTICDRLSTEEDLGLMYRHISDAVQKSFPPDASFIMRDPLLFGDFRNALKQNEPRHYEDLLDYSAVGHLFTEILEEYNNSAGAKKYRLDLILFQDAREHLTRIHRALRLGRGNCLVLGVDGVGKRSLVTLATFAAGYQLFTINMSHDYTESQFREDLKCLYRLLGVNNQATVFLFSGSQIVDEGFLELINNMLTLGMVAALFNEDEKDAIITSVRDLAKEKGYPDTKDGVWNYFVSTGVSNLHIVACMSPTSPLLRTRCRNFPGLVNNTCVNWLQPWSQSALVAVATKFIEPVITIPETVKGSVITHLVYTHESVNGYLVEYMLLLKRHHYITPKHYLIFIENFLALLNEKLQSYEDQSVRLRKGMAKLTDAQAELILLNQQLDAQKLVVNAKTEGCEKLLVEINEAKTRASEQKKKLGEKSKEVEIQRALITMLTGEKTESEKSREMALVSLSNARDSLESLSMDDIAMLRSFGQPPEMLQTVAESILILLSHKETKWPNFKQISDDFNLVNQLKDTNPDDVSHKQQQLMRIRLQTSSKSKDSAPTSKTGTTVGVLRHFVEALLEYCYAGNMVEQKTNAVATLELKLNEKNAVLTERNREVEQIEALLKELEMKYEGATSDKLQLEQATDLMTQRSLVAEKLITGFGREKLRWTEELASLETNQNRLIGACLLSAGFLCYGPVFSLEFRHRMMYEDWQSHIVKLSIPIGSNFRVEQELSNEVTIIKWNSRGLPQDELSIQNGILVSRGRLCPLCIDPQNQASSWIKQKENGLQILYFSNPDFISSLETCIASGTPVLFQDVDYVDPVIENLLDKKIHHDQGRSYVSLGDKEIDHHPNFRLYLTTRLTDSSFDPRIYTKTTLIDWSVTIQGLEDHLLARVVQQDHPDLEDQQERLLADTWENKMQLHDLEEKLLQVLNTAGNILNGEELVETLENIKTMSDEISIKLSEAESTSKDIGKLRQVYRPVAKRGAILFFALWDMYHINPMYQYSLESNIEVFQNALKKAETSSDLKDRLETIITTLTKCFYDYACIGLFERHKLLLAFQIAVKLQLSDNLLTQGELDFFIKGGTSLDGPTSSPCLSPWLQEIWPNLIQLASEFKVKFERICEDAESNLEDWKKWYDEVQIESCPLPGAYETTLSEFERMLLVRCFRPDRIYQSVCHYVAMVMGDQFLTPDFISYDSIYKRSACSVPVLFILSPGSDPTEDLMALGVKFNTAGHKFKFLSLGKGQKKAALTLLHQSLSQGYWLVYQNCHLLVSLMSELEQHLTSAACVHPNFRLWLTTEPCPEFPVGILHKCFKVATEPPNGLKQNLNNIYLKTITQDLLDQTCHPRYKDLIYVMAFFHAVLQERRKYGKMGWNICYDFNGSDFTASVHILSRLLDKTEDGQCIPWETIKRLIGEVVYGGKVSDIYDRRCVLIYLDEYLGEFTLESDFQFYPGYRIPPIGSKQSYLNFIEERLPSHQSSELFGLDLNVEIDYYTKAAEDLLSDLIIIQPQSPCVELSEMSREQRVDELCANIMNKLPREFDLAQIRLDIGRTVRPTLVVLLQELNRFNVLVARIKTSLGLLRKALAGELSMDSMLDTLSHSLFKGEFPEQWRTLAPPTCMKLASWMIHFQRRYEQYVSWIRFGDPVVMWLAGLHIPQSYLIALIQTSCHSNGWSLDRTTMSTRVTQYVDPEEVEEPPDLGCYISGLYLQGAHWDSVSSCLVPPLSRLLIEPLPILAIVPIEAHHLSVRNSLRTPLYSTTQRSDVTGDGLVMETLLSIDPMIHDSLYVLRGVALILNPD</sequence>
<dbReference type="Gene3D" id="3.40.50.300">
    <property type="entry name" value="P-loop containing nucleotide triphosphate hydrolases"/>
    <property type="match status" value="5"/>
</dbReference>
<dbReference type="Gene3D" id="1.20.1270.280">
    <property type="match status" value="1"/>
</dbReference>
<name>A0A8D9ANP7_9HEMI</name>
<dbReference type="GO" id="GO:0005874">
    <property type="term" value="C:microtubule"/>
    <property type="evidence" value="ECO:0007669"/>
    <property type="project" value="UniProtKB-KW"/>
</dbReference>
<dbReference type="InterPro" id="IPR041658">
    <property type="entry name" value="AAA_lid_11"/>
</dbReference>
<dbReference type="FunFam" id="3.40.50.300:FF:002141">
    <property type="entry name" value="Dynein heavy chain"/>
    <property type="match status" value="1"/>
</dbReference>
<keyword evidence="3" id="KW-0963">Cytoplasm</keyword>
<evidence type="ECO:0000256" key="2">
    <source>
        <dbReference type="ARBA" id="ARBA00008887"/>
    </source>
</evidence>
<feature type="coiled-coil region" evidence="14">
    <location>
        <begin position="1840"/>
        <end position="1867"/>
    </location>
</feature>
<dbReference type="InterPro" id="IPR043160">
    <property type="entry name" value="Dynein_C_barrel"/>
</dbReference>
<dbReference type="GO" id="GO:0008569">
    <property type="term" value="F:minus-end-directed microtubule motor activity"/>
    <property type="evidence" value="ECO:0007669"/>
    <property type="project" value="InterPro"/>
</dbReference>
<reference evidence="17" key="1">
    <citation type="submission" date="2021-05" db="EMBL/GenBank/DDBJ databases">
        <authorList>
            <person name="Alioto T."/>
            <person name="Alioto T."/>
            <person name="Gomez Garrido J."/>
        </authorList>
    </citation>
    <scope>NUCLEOTIDE SEQUENCE</scope>
</reference>
<evidence type="ECO:0000256" key="12">
    <source>
        <dbReference type="ARBA" id="ARBA00023212"/>
    </source>
</evidence>
<feature type="compositionally biased region" description="Basic and acidic residues" evidence="15">
    <location>
        <begin position="891"/>
        <end position="907"/>
    </location>
</feature>
<evidence type="ECO:0000256" key="14">
    <source>
        <dbReference type="SAM" id="Coils"/>
    </source>
</evidence>
<dbReference type="InterPro" id="IPR013602">
    <property type="entry name" value="Dynein_heavy_linker"/>
</dbReference>
<dbReference type="InterPro" id="IPR035699">
    <property type="entry name" value="AAA_6"/>
</dbReference>
<dbReference type="Pfam" id="PF08393">
    <property type="entry name" value="DHC_N2"/>
    <property type="match status" value="1"/>
</dbReference>
<keyword evidence="9 14" id="KW-0175">Coiled coil</keyword>
<evidence type="ECO:0000313" key="17">
    <source>
        <dbReference type="EMBL" id="CAG6768235.1"/>
    </source>
</evidence>
<dbReference type="GO" id="GO:0005524">
    <property type="term" value="F:ATP binding"/>
    <property type="evidence" value="ECO:0007669"/>
    <property type="project" value="UniProtKB-KW"/>
</dbReference>
<dbReference type="GO" id="GO:0005930">
    <property type="term" value="C:axoneme"/>
    <property type="evidence" value="ECO:0007669"/>
    <property type="project" value="UniProtKB-SubCell"/>
</dbReference>
<dbReference type="InterPro" id="IPR042222">
    <property type="entry name" value="Dynein_2_N"/>
</dbReference>
<evidence type="ECO:0000256" key="8">
    <source>
        <dbReference type="ARBA" id="ARBA00023017"/>
    </source>
</evidence>
<dbReference type="Pfam" id="PF12780">
    <property type="entry name" value="AAA_8"/>
    <property type="match status" value="1"/>
</dbReference>
<keyword evidence="10" id="KW-0969">Cilium</keyword>
<evidence type="ECO:0000256" key="13">
    <source>
        <dbReference type="ARBA" id="ARBA00023273"/>
    </source>
</evidence>
<dbReference type="Gene3D" id="1.20.58.1120">
    <property type="match status" value="1"/>
</dbReference>
<feature type="domain" description="AAA+ ATPase" evidence="16">
    <location>
        <begin position="1201"/>
        <end position="1386"/>
    </location>
</feature>
<dbReference type="InterPro" id="IPR003593">
    <property type="entry name" value="AAA+_ATPase"/>
</dbReference>
<evidence type="ECO:0000256" key="7">
    <source>
        <dbReference type="ARBA" id="ARBA00022840"/>
    </source>
</evidence>
<dbReference type="FunFam" id="1.10.8.710:FF:000001">
    <property type="entry name" value="Dynein axonemal heavy chain 2"/>
    <property type="match status" value="1"/>
</dbReference>
<dbReference type="FunFam" id="3.10.490.20:FF:000006">
    <property type="entry name" value="Dynein axonemal heavy chain 10"/>
    <property type="match status" value="1"/>
</dbReference>
<feature type="region of interest" description="Disordered" evidence="15">
    <location>
        <begin position="875"/>
        <end position="915"/>
    </location>
</feature>
<evidence type="ECO:0000256" key="10">
    <source>
        <dbReference type="ARBA" id="ARBA00023069"/>
    </source>
</evidence>
<dbReference type="InterPro" id="IPR024743">
    <property type="entry name" value="Dynein_HC_stalk"/>
</dbReference>
<dbReference type="FunFam" id="1.20.140.100:FF:000001">
    <property type="entry name" value="dynein heavy chain 17, axonemal"/>
    <property type="match status" value="1"/>
</dbReference>
<dbReference type="PANTHER" id="PTHR22878:SF63">
    <property type="entry name" value="DYNEIN AXONEMAL HEAVY CHAIN 10"/>
    <property type="match status" value="1"/>
</dbReference>
<protein>
    <submittedName>
        <fullName evidence="17">Dynein heavy chain 10, axonemal</fullName>
    </submittedName>
</protein>
<comment type="subcellular location">
    <subcellularLocation>
        <location evidence="1">Cytoplasm</location>
        <location evidence="1">Cytoskeleton</location>
        <location evidence="1">Cilium axoneme</location>
    </subcellularLocation>
</comment>
<dbReference type="PANTHER" id="PTHR22878">
    <property type="entry name" value="DYNEIN HEAVY CHAIN 6, AXONEMAL-LIKE-RELATED"/>
    <property type="match status" value="1"/>
</dbReference>
<evidence type="ECO:0000256" key="5">
    <source>
        <dbReference type="ARBA" id="ARBA00022737"/>
    </source>
</evidence>
<dbReference type="FunFam" id="3.40.50.300:FF:000049">
    <property type="entry name" value="Dynein, axonemal, heavy chain 5"/>
    <property type="match status" value="1"/>
</dbReference>
<dbReference type="GO" id="GO:0045505">
    <property type="term" value="F:dynein intermediate chain binding"/>
    <property type="evidence" value="ECO:0007669"/>
    <property type="project" value="InterPro"/>
</dbReference>
<dbReference type="InterPro" id="IPR024317">
    <property type="entry name" value="Dynein_heavy_chain_D4_dom"/>
</dbReference>
<keyword evidence="7" id="KW-0067">ATP-binding</keyword>
<dbReference type="InterPro" id="IPR041466">
    <property type="entry name" value="Dynein_AAA5_ext"/>
</dbReference>
<keyword evidence="12" id="KW-0206">Cytoskeleton</keyword>
<dbReference type="Gene3D" id="1.10.8.710">
    <property type="match status" value="1"/>
</dbReference>
<dbReference type="InterPro" id="IPR027417">
    <property type="entry name" value="P-loop_NTPase"/>
</dbReference>
<dbReference type="Pfam" id="PF12774">
    <property type="entry name" value="AAA_6"/>
    <property type="match status" value="1"/>
</dbReference>
<dbReference type="Pfam" id="PF12775">
    <property type="entry name" value="AAA_7"/>
    <property type="match status" value="1"/>
</dbReference>
<keyword evidence="4" id="KW-0493">Microtubule</keyword>
<dbReference type="EMBL" id="HBUF01575746">
    <property type="protein sequence ID" value="CAG6768235.1"/>
    <property type="molecule type" value="Transcribed_RNA"/>
</dbReference>
<dbReference type="SMART" id="SM00382">
    <property type="entry name" value="AAA"/>
    <property type="match status" value="3"/>
</dbReference>
<dbReference type="FunFam" id="3.40.50.300:FF:000063">
    <property type="entry name" value="dynein heavy chain 6, axonemal"/>
    <property type="match status" value="1"/>
</dbReference>
<dbReference type="FunFam" id="1.20.1270.280:FF:000005">
    <property type="entry name" value="Dynein axonemal heavy chain 10"/>
    <property type="match status" value="1"/>
</dbReference>
<keyword evidence="6" id="KW-0547">Nucleotide-binding</keyword>
<keyword evidence="8" id="KW-0243">Dynein</keyword>
<dbReference type="InterPro" id="IPR043157">
    <property type="entry name" value="Dynein_AAA1S"/>
</dbReference>
<dbReference type="Pfam" id="PF18199">
    <property type="entry name" value="Dynein_C"/>
    <property type="match status" value="1"/>
</dbReference>
<dbReference type="Gene3D" id="1.20.920.20">
    <property type="match status" value="1"/>
</dbReference>
<dbReference type="Gene3D" id="3.20.180.20">
    <property type="entry name" value="Dynein heavy chain, N-terminal domain 2"/>
    <property type="match status" value="1"/>
</dbReference>
<proteinExistence type="inferred from homology"/>
<dbReference type="GO" id="GO:0007018">
    <property type="term" value="P:microtubule-based movement"/>
    <property type="evidence" value="ECO:0007669"/>
    <property type="project" value="InterPro"/>
</dbReference>
<evidence type="ECO:0000256" key="6">
    <source>
        <dbReference type="ARBA" id="ARBA00022741"/>
    </source>
</evidence>
<evidence type="ECO:0000256" key="3">
    <source>
        <dbReference type="ARBA" id="ARBA00022490"/>
    </source>
</evidence>
<dbReference type="Gene3D" id="1.10.8.720">
    <property type="entry name" value="Region D6 of dynein motor"/>
    <property type="match status" value="1"/>
</dbReference>
<feature type="domain" description="AAA+ ATPase" evidence="16">
    <location>
        <begin position="494"/>
        <end position="606"/>
    </location>
</feature>
<evidence type="ECO:0000256" key="11">
    <source>
        <dbReference type="ARBA" id="ARBA00023175"/>
    </source>
</evidence>
<dbReference type="InterPro" id="IPR035706">
    <property type="entry name" value="AAA_9"/>
</dbReference>
<dbReference type="InterPro" id="IPR042219">
    <property type="entry name" value="AAA_lid_11_sf"/>
</dbReference>
<dbReference type="GO" id="GO:0051959">
    <property type="term" value="F:dynein light intermediate chain binding"/>
    <property type="evidence" value="ECO:0007669"/>
    <property type="project" value="InterPro"/>
</dbReference>
<dbReference type="Gene3D" id="1.20.920.30">
    <property type="match status" value="1"/>
</dbReference>
<dbReference type="InterPro" id="IPR026983">
    <property type="entry name" value="DHC"/>
</dbReference>
<evidence type="ECO:0000256" key="15">
    <source>
        <dbReference type="SAM" id="MobiDB-lite"/>
    </source>
</evidence>
<dbReference type="Pfam" id="PF03028">
    <property type="entry name" value="Dynein_heavy"/>
    <property type="match status" value="1"/>
</dbReference>
<organism evidence="17">
    <name type="scientific">Cacopsylla melanoneura</name>
    <dbReference type="NCBI Taxonomy" id="428564"/>
    <lineage>
        <taxon>Eukaryota</taxon>
        <taxon>Metazoa</taxon>
        <taxon>Ecdysozoa</taxon>
        <taxon>Arthropoda</taxon>
        <taxon>Hexapoda</taxon>
        <taxon>Insecta</taxon>
        <taxon>Pterygota</taxon>
        <taxon>Neoptera</taxon>
        <taxon>Paraneoptera</taxon>
        <taxon>Hemiptera</taxon>
        <taxon>Sternorrhyncha</taxon>
        <taxon>Psylloidea</taxon>
        <taxon>Psyllidae</taxon>
        <taxon>Psyllinae</taxon>
        <taxon>Cacopsylla</taxon>
    </lineage>
</organism>
<evidence type="ECO:0000256" key="4">
    <source>
        <dbReference type="ARBA" id="ARBA00022701"/>
    </source>
</evidence>
<dbReference type="FunFam" id="1.10.8.1220:FF:000001">
    <property type="entry name" value="Dynein axonemal heavy chain 5"/>
    <property type="match status" value="1"/>
</dbReference>
<dbReference type="Pfam" id="PF18198">
    <property type="entry name" value="AAA_lid_11"/>
    <property type="match status" value="1"/>
</dbReference>
<dbReference type="InterPro" id="IPR041589">
    <property type="entry name" value="DNAH3_AAA_lid_1"/>
</dbReference>
<evidence type="ECO:0000256" key="9">
    <source>
        <dbReference type="ARBA" id="ARBA00023054"/>
    </source>
</evidence>
<dbReference type="Pfam" id="PF12781">
    <property type="entry name" value="AAA_9"/>
    <property type="match status" value="1"/>
</dbReference>
<dbReference type="Pfam" id="PF17852">
    <property type="entry name" value="Dynein_AAA_lid"/>
    <property type="match status" value="1"/>
</dbReference>
<keyword evidence="13" id="KW-0966">Cell projection</keyword>
<dbReference type="GO" id="GO:0030286">
    <property type="term" value="C:dynein complex"/>
    <property type="evidence" value="ECO:0007669"/>
    <property type="project" value="UniProtKB-KW"/>
</dbReference>
<dbReference type="InterPro" id="IPR042228">
    <property type="entry name" value="Dynein_linker_3"/>
</dbReference>
<dbReference type="Pfam" id="PF12777">
    <property type="entry name" value="MT"/>
    <property type="match status" value="1"/>
</dbReference>
<dbReference type="SUPFAM" id="SSF52540">
    <property type="entry name" value="P-loop containing nucleoside triphosphate hydrolases"/>
    <property type="match status" value="4"/>
</dbReference>
<feature type="domain" description="AAA+ ATPase" evidence="16">
    <location>
        <begin position="775"/>
        <end position="1126"/>
    </location>
</feature>
<dbReference type="InterPro" id="IPR041228">
    <property type="entry name" value="Dynein_C"/>
</dbReference>
<evidence type="ECO:0000259" key="16">
    <source>
        <dbReference type="SMART" id="SM00382"/>
    </source>
</evidence>
<dbReference type="InterPro" id="IPR004273">
    <property type="entry name" value="Dynein_heavy_D6_P-loop"/>
</dbReference>
<dbReference type="Gene3D" id="1.10.472.130">
    <property type="match status" value="1"/>
</dbReference>
<keyword evidence="5" id="KW-0677">Repeat</keyword>
<dbReference type="FunFam" id="1.20.58.1120:FF:000001">
    <property type="entry name" value="dynein heavy chain 2, axonemal"/>
    <property type="match status" value="1"/>
</dbReference>
<keyword evidence="11" id="KW-0505">Motor protein</keyword>